<dbReference type="Pfam" id="PF00098">
    <property type="entry name" value="zf-CCHC"/>
    <property type="match status" value="2"/>
</dbReference>
<dbReference type="Gene3D" id="4.10.60.10">
    <property type="entry name" value="Zinc finger, CCHC-type"/>
    <property type="match status" value="2"/>
</dbReference>
<dbReference type="PROSITE" id="PS51999">
    <property type="entry name" value="ZF_GRF"/>
    <property type="match status" value="1"/>
</dbReference>
<reference evidence="18" key="1">
    <citation type="submission" date="2024-02" db="EMBL/GenBank/DDBJ databases">
        <authorList>
            <consortium name="ELIXIR-Norway"/>
            <consortium name="Elixir Norway"/>
        </authorList>
    </citation>
    <scope>NUCLEOTIDE SEQUENCE</scope>
</reference>
<keyword evidence="8 12" id="KW-0799">Topoisomerase</keyword>
<evidence type="ECO:0000256" key="12">
    <source>
        <dbReference type="RuleBase" id="RU362092"/>
    </source>
</evidence>
<organism evidence="18 19">
    <name type="scientific">Sphagnum jensenii</name>
    <dbReference type="NCBI Taxonomy" id="128206"/>
    <lineage>
        <taxon>Eukaryota</taxon>
        <taxon>Viridiplantae</taxon>
        <taxon>Streptophyta</taxon>
        <taxon>Embryophyta</taxon>
        <taxon>Bryophyta</taxon>
        <taxon>Sphagnophytina</taxon>
        <taxon>Sphagnopsida</taxon>
        <taxon>Sphagnales</taxon>
        <taxon>Sphagnaceae</taxon>
        <taxon>Sphagnum</taxon>
    </lineage>
</organism>
<keyword evidence="7" id="KW-0862">Zinc</keyword>
<feature type="region of interest" description="Disordered" evidence="13">
    <location>
        <begin position="786"/>
        <end position="807"/>
    </location>
</feature>
<dbReference type="PROSITE" id="PS52039">
    <property type="entry name" value="TOPO_IA_2"/>
    <property type="match status" value="1"/>
</dbReference>
<dbReference type="PANTHER" id="PTHR11390:SF21">
    <property type="entry name" value="DNA TOPOISOMERASE 3-ALPHA"/>
    <property type="match status" value="1"/>
</dbReference>
<dbReference type="SMART" id="SM00343">
    <property type="entry name" value="ZnF_C2HC"/>
    <property type="match status" value="2"/>
</dbReference>
<evidence type="ECO:0000256" key="10">
    <source>
        <dbReference type="ARBA" id="ARBA00023235"/>
    </source>
</evidence>
<evidence type="ECO:0000256" key="8">
    <source>
        <dbReference type="ARBA" id="ARBA00023029"/>
    </source>
</evidence>
<dbReference type="SUPFAM" id="SSF56712">
    <property type="entry name" value="Prokaryotic type I DNA topoisomerase"/>
    <property type="match status" value="1"/>
</dbReference>
<comment type="function">
    <text evidence="12">Introduces a single-strand break via transesterification at a target site in duplex DNA. Releases the supercoiling and torsional tension of DNA introduced during the DNA replication and transcription by transiently cleaving and rejoining one strand of the DNA duplex. The scissile phosphodiester is attacked by the catalytic tyrosine of the enzyme, resulting in the formation of a DNA-(5'-phosphotyrosyl)-enzyme intermediate and the expulsion of a 3'-OH DNA strand.</text>
</comment>
<comment type="similarity">
    <text evidence="2 12">Belongs to the type IA topoisomerase family.</text>
</comment>
<dbReference type="CDD" id="cd00186">
    <property type="entry name" value="TOP1Ac"/>
    <property type="match status" value="1"/>
</dbReference>
<evidence type="ECO:0000256" key="7">
    <source>
        <dbReference type="ARBA" id="ARBA00022833"/>
    </source>
</evidence>
<dbReference type="InterPro" id="IPR023406">
    <property type="entry name" value="Topo_IA_AS"/>
</dbReference>
<feature type="domain" description="Toprim" evidence="15">
    <location>
        <begin position="6"/>
        <end position="150"/>
    </location>
</feature>
<evidence type="ECO:0000256" key="2">
    <source>
        <dbReference type="ARBA" id="ARBA00009446"/>
    </source>
</evidence>
<evidence type="ECO:0000259" key="16">
    <source>
        <dbReference type="PROSITE" id="PS51999"/>
    </source>
</evidence>
<dbReference type="InterPro" id="IPR013498">
    <property type="entry name" value="Topo_IA_Znf"/>
</dbReference>
<evidence type="ECO:0000256" key="3">
    <source>
        <dbReference type="ARBA" id="ARBA00012891"/>
    </source>
</evidence>
<evidence type="ECO:0000256" key="9">
    <source>
        <dbReference type="ARBA" id="ARBA00023125"/>
    </source>
</evidence>
<evidence type="ECO:0000259" key="15">
    <source>
        <dbReference type="PROSITE" id="PS50880"/>
    </source>
</evidence>
<dbReference type="Pfam" id="PF01751">
    <property type="entry name" value="Toprim"/>
    <property type="match status" value="1"/>
</dbReference>
<dbReference type="PROSITE" id="PS50158">
    <property type="entry name" value="ZF_CCHC"/>
    <property type="match status" value="2"/>
</dbReference>
<dbReference type="InterPro" id="IPR013825">
    <property type="entry name" value="Topo_IA_cen_sub2"/>
</dbReference>
<dbReference type="SUPFAM" id="SSF57756">
    <property type="entry name" value="Retrovirus zinc finger-like domains"/>
    <property type="match status" value="2"/>
</dbReference>
<evidence type="ECO:0000256" key="6">
    <source>
        <dbReference type="ARBA" id="ARBA00022771"/>
    </source>
</evidence>
<dbReference type="InterPro" id="IPR034144">
    <property type="entry name" value="TOPRIM_TopoIII"/>
</dbReference>
<evidence type="ECO:0000256" key="4">
    <source>
        <dbReference type="ARBA" id="ARBA00022723"/>
    </source>
</evidence>
<name>A0ABP0WBE4_9BRYO</name>
<feature type="domain" description="GRF-type" evidence="16">
    <location>
        <begin position="814"/>
        <end position="852"/>
    </location>
</feature>
<dbReference type="InterPro" id="IPR013497">
    <property type="entry name" value="Topo_IA_cen"/>
</dbReference>
<dbReference type="InterPro" id="IPR013826">
    <property type="entry name" value="Topo_IA_cen_sub3"/>
</dbReference>
<dbReference type="InterPro" id="IPR013824">
    <property type="entry name" value="Topo_IA_cen_sub1"/>
</dbReference>
<dbReference type="SMART" id="SM00436">
    <property type="entry name" value="TOP1Bc"/>
    <property type="match status" value="1"/>
</dbReference>
<dbReference type="InterPro" id="IPR000380">
    <property type="entry name" value="Topo_IA"/>
</dbReference>
<sequence>MARPVRVLNVAEKPSVAKSVAGILSHNNLRVRNGRSPYNKIFEFSYSIGAQPCDMLMTSVTGHLMELDFEDQYRKWHSCDPADLYHAPVRKRVPPEKTGLLQTLEEEARRCQWLVLWLDCDREGENIAYEVVDVCHTTNPRLNIWRAHFSALIERDIHHAAQHLGRPNKMYADAVDARQEIDLRIGASFTRFQTMLLADSFVTPFGEEDKKLVISYGPCQFPTLGFVVERYWQVQAHVPEDFWTINCHYSSEEGNANFSWARGRLFDYIAAVVIYEMCAEEPTATVCQVTGKECRKFPPNPLNTVELQKRASRYFRMGSEQTMKVAEELYQAGFISYPRTETDKFSENHDLQSPVNEQTRHPLWGQYAQRLLDPQQNLWRNPGNGGHDDKAHPPIHPTRFSEGEANWTNDHKKIYELVVRHYLACVSQPAIGYGTTATVDIAGEKFTANGLMITAKNYLEVYCYDSWGASTIPNFEVGQQFVPTRLTLDVSKTQPPTLLTEADLINLMDKAGIGTDATMHDHIKKLLDRCYATKDANTRFCPTTLGEALVMGYDTMGHELWKPDLRALMESDMKAVSDGRKTKAQVLEAALHGMKECFNDARAQKDKLMEAMGVFFERSQGGGEQRPAGERVRLCPTCQQSHMVLRKKPDGKFMVGCAGYPNCRNVVWLPGPILEAAVTNLHCDSCGPGQVMKIHFKFRRAEIPPNFSTEHTGCVGGCDQVLQELIEICGTGTRSTTGMLFLFDTTIVEWRTQQQSLNGNGFGNAGAHQRSCTNCGQVGHYNSNCPQQGQPRAQTQRRNTASAPPASGVEEVHCECQEVCVLLTANTEANRGRRFHRCRSRTCDFFQWEVVTGSNVPLPPDPAPVQRSQGRDRGARGRRGASRASGRGSSGRAGSSSSGSSRSNSSGWRGQSDFGGSNVVSPTGEAVRSGNCFKCGQPGHWSNACPS</sequence>
<dbReference type="CDD" id="cd03362">
    <property type="entry name" value="TOPRIM_TopoIA_TopoIII"/>
    <property type="match status" value="1"/>
</dbReference>
<dbReference type="Gene3D" id="1.10.290.10">
    <property type="entry name" value="Topoisomerase I, domain 4"/>
    <property type="match status" value="1"/>
</dbReference>
<dbReference type="PROSITE" id="PS50880">
    <property type="entry name" value="TOPRIM"/>
    <property type="match status" value="1"/>
</dbReference>
<dbReference type="Gene3D" id="1.10.460.10">
    <property type="entry name" value="Topoisomerase I, domain 2"/>
    <property type="match status" value="1"/>
</dbReference>
<dbReference type="SMART" id="SM00493">
    <property type="entry name" value="TOPRIM"/>
    <property type="match status" value="1"/>
</dbReference>
<dbReference type="Pfam" id="PF01131">
    <property type="entry name" value="Topoisom_bac"/>
    <property type="match status" value="1"/>
</dbReference>
<feature type="domain" description="CCHC-type" evidence="14">
    <location>
        <begin position="772"/>
        <end position="787"/>
    </location>
</feature>
<evidence type="ECO:0000256" key="11">
    <source>
        <dbReference type="PROSITE-ProRule" id="PRU00047"/>
    </source>
</evidence>
<dbReference type="InterPro" id="IPR003602">
    <property type="entry name" value="Topo_IA_DNA-bd_dom"/>
</dbReference>
<dbReference type="Pfam" id="PF06839">
    <property type="entry name" value="Zn_ribbon_GRF"/>
    <property type="match status" value="1"/>
</dbReference>
<keyword evidence="9 12" id="KW-0238">DNA-binding</keyword>
<dbReference type="Pfam" id="PF01396">
    <property type="entry name" value="Zn_ribbon_Top1"/>
    <property type="match status" value="1"/>
</dbReference>
<evidence type="ECO:0000256" key="1">
    <source>
        <dbReference type="ARBA" id="ARBA00000213"/>
    </source>
</evidence>
<dbReference type="InterPro" id="IPR010666">
    <property type="entry name" value="Znf_GRF"/>
</dbReference>
<keyword evidence="19" id="KW-1185">Reference proteome</keyword>
<dbReference type="Proteomes" id="UP001497444">
    <property type="component" value="Chromosome 16"/>
</dbReference>
<evidence type="ECO:0000256" key="5">
    <source>
        <dbReference type="ARBA" id="ARBA00022737"/>
    </source>
</evidence>
<evidence type="ECO:0000259" key="17">
    <source>
        <dbReference type="PROSITE" id="PS52039"/>
    </source>
</evidence>
<proteinExistence type="inferred from homology"/>
<keyword evidence="10 12" id="KW-0413">Isomerase</keyword>
<comment type="catalytic activity">
    <reaction evidence="1 12">
        <text>ATP-independent breakage of single-stranded DNA, followed by passage and rejoining.</text>
        <dbReference type="EC" id="5.6.2.1"/>
    </reaction>
</comment>
<dbReference type="InterPro" id="IPR003601">
    <property type="entry name" value="Topo_IA_2"/>
</dbReference>
<evidence type="ECO:0000259" key="14">
    <source>
        <dbReference type="PROSITE" id="PS50158"/>
    </source>
</evidence>
<keyword evidence="6 11" id="KW-0863">Zinc-finger</keyword>
<feature type="domain" description="CCHC-type" evidence="14">
    <location>
        <begin position="932"/>
        <end position="947"/>
    </location>
</feature>
<dbReference type="EC" id="5.6.2.1" evidence="3 12"/>
<accession>A0ABP0WBE4</accession>
<evidence type="ECO:0000256" key="13">
    <source>
        <dbReference type="SAM" id="MobiDB-lite"/>
    </source>
</evidence>
<dbReference type="PANTHER" id="PTHR11390">
    <property type="entry name" value="PROKARYOTIC DNA TOPOISOMERASE"/>
    <property type="match status" value="1"/>
</dbReference>
<dbReference type="InterPro" id="IPR006171">
    <property type="entry name" value="TOPRIM_dom"/>
</dbReference>
<keyword evidence="5" id="KW-0677">Repeat</keyword>
<feature type="domain" description="Topo IA-type catalytic" evidence="17">
    <location>
        <begin position="168"/>
        <end position="598"/>
    </location>
</feature>
<dbReference type="SMART" id="SM00437">
    <property type="entry name" value="TOP1Ac"/>
    <property type="match status" value="1"/>
</dbReference>
<evidence type="ECO:0000313" key="19">
    <source>
        <dbReference type="Proteomes" id="UP001497444"/>
    </source>
</evidence>
<dbReference type="PRINTS" id="PR00417">
    <property type="entry name" value="PRTPISMRASEI"/>
</dbReference>
<dbReference type="InterPro" id="IPR023405">
    <property type="entry name" value="Topo_IA_core_domain"/>
</dbReference>
<dbReference type="Gene3D" id="2.70.20.10">
    <property type="entry name" value="Topoisomerase I, domain 3"/>
    <property type="match status" value="1"/>
</dbReference>
<dbReference type="InterPro" id="IPR036875">
    <property type="entry name" value="Znf_CCHC_sf"/>
</dbReference>
<protein>
    <recommendedName>
        <fullName evidence="3 12">DNA topoisomerase</fullName>
        <ecNumber evidence="3 12">5.6.2.1</ecNumber>
    </recommendedName>
</protein>
<evidence type="ECO:0000313" key="18">
    <source>
        <dbReference type="EMBL" id="CAK9264168.1"/>
    </source>
</evidence>
<dbReference type="EMBL" id="OZ020111">
    <property type="protein sequence ID" value="CAK9264168.1"/>
    <property type="molecule type" value="Genomic_DNA"/>
</dbReference>
<dbReference type="Gene3D" id="3.40.50.140">
    <property type="match status" value="1"/>
</dbReference>
<dbReference type="PROSITE" id="PS00396">
    <property type="entry name" value="TOPO_IA_1"/>
    <property type="match status" value="1"/>
</dbReference>
<dbReference type="InterPro" id="IPR001878">
    <property type="entry name" value="Znf_CCHC"/>
</dbReference>
<dbReference type="Gene3D" id="3.30.65.10">
    <property type="entry name" value="Bacterial Topoisomerase I, domain 1"/>
    <property type="match status" value="1"/>
</dbReference>
<feature type="compositionally biased region" description="Low complexity" evidence="13">
    <location>
        <begin position="882"/>
        <end position="912"/>
    </location>
</feature>
<feature type="compositionally biased region" description="Polar residues" evidence="13">
    <location>
        <begin position="786"/>
        <end position="802"/>
    </location>
</feature>
<feature type="region of interest" description="Disordered" evidence="13">
    <location>
        <begin position="854"/>
        <end position="947"/>
    </location>
</feature>
<keyword evidence="4" id="KW-0479">Metal-binding</keyword>
<gene>
    <name evidence="18" type="ORF">CSSPJE1EN1_LOCUS9646</name>
</gene>